<accession>A0ABZ2KT95</accession>
<dbReference type="Proteomes" id="UP001374803">
    <property type="component" value="Chromosome"/>
</dbReference>
<dbReference type="RefSeq" id="WP_394831502.1">
    <property type="nucleotide sequence ID" value="NZ_CP089929.1"/>
</dbReference>
<dbReference type="SUPFAM" id="SSF53187">
    <property type="entry name" value="Zn-dependent exopeptidases"/>
    <property type="match status" value="1"/>
</dbReference>
<feature type="domain" description="Peptidase M28" evidence="2">
    <location>
        <begin position="106"/>
        <end position="231"/>
    </location>
</feature>
<dbReference type="Gene3D" id="3.40.630.10">
    <property type="entry name" value="Zn peptidases"/>
    <property type="match status" value="1"/>
</dbReference>
<dbReference type="PANTHER" id="PTHR12147:SF26">
    <property type="entry name" value="PEPTIDASE M28 DOMAIN-CONTAINING PROTEIN"/>
    <property type="match status" value="1"/>
</dbReference>
<protein>
    <submittedName>
        <fullName evidence="3">M28 family peptidase</fullName>
    </submittedName>
</protein>
<reference evidence="3" key="1">
    <citation type="submission" date="2021-12" db="EMBL/GenBank/DDBJ databases">
        <title>Discovery of the Pendulisporaceae a myxobacterial family with distinct sporulation behavior and unique specialized metabolism.</title>
        <authorList>
            <person name="Garcia R."/>
            <person name="Popoff A."/>
            <person name="Bader C.D."/>
            <person name="Loehr J."/>
            <person name="Walesch S."/>
            <person name="Walt C."/>
            <person name="Boldt J."/>
            <person name="Bunk B."/>
            <person name="Haeckl F.J.F.P.J."/>
            <person name="Gunesch A.P."/>
            <person name="Birkelbach J."/>
            <person name="Nuebel U."/>
            <person name="Pietschmann T."/>
            <person name="Bach T."/>
            <person name="Mueller R."/>
        </authorList>
    </citation>
    <scope>NUCLEOTIDE SEQUENCE</scope>
    <source>
        <strain evidence="3">MSr11367</strain>
    </source>
</reference>
<evidence type="ECO:0000313" key="4">
    <source>
        <dbReference type="Proteomes" id="UP001374803"/>
    </source>
</evidence>
<dbReference type="Pfam" id="PF04389">
    <property type="entry name" value="Peptidase_M28"/>
    <property type="match status" value="1"/>
</dbReference>
<dbReference type="PANTHER" id="PTHR12147">
    <property type="entry name" value="METALLOPEPTIDASE M28 FAMILY MEMBER"/>
    <property type="match status" value="1"/>
</dbReference>
<name>A0ABZ2KT95_9BACT</name>
<organism evidence="3 4">
    <name type="scientific">Pendulispora rubella</name>
    <dbReference type="NCBI Taxonomy" id="2741070"/>
    <lineage>
        <taxon>Bacteria</taxon>
        <taxon>Pseudomonadati</taxon>
        <taxon>Myxococcota</taxon>
        <taxon>Myxococcia</taxon>
        <taxon>Myxococcales</taxon>
        <taxon>Sorangiineae</taxon>
        <taxon>Pendulisporaceae</taxon>
        <taxon>Pendulispora</taxon>
    </lineage>
</organism>
<dbReference type="PROSITE" id="PS51257">
    <property type="entry name" value="PROKAR_LIPOPROTEIN"/>
    <property type="match status" value="1"/>
</dbReference>
<dbReference type="InterPro" id="IPR045175">
    <property type="entry name" value="M28_fam"/>
</dbReference>
<feature type="region of interest" description="Disordered" evidence="1">
    <location>
        <begin position="20"/>
        <end position="47"/>
    </location>
</feature>
<dbReference type="InterPro" id="IPR007484">
    <property type="entry name" value="Peptidase_M28"/>
</dbReference>
<evidence type="ECO:0000313" key="3">
    <source>
        <dbReference type="EMBL" id="WXB01884.1"/>
    </source>
</evidence>
<keyword evidence="4" id="KW-1185">Reference proteome</keyword>
<gene>
    <name evidence="3" type="ORF">LVJ94_33820</name>
</gene>
<proteinExistence type="predicted"/>
<sequence length="351" mass="37514">MIFRHPIWFVALLAACSSQGGTGSDGTKDPGSREQAGSGTDAPPAASPFALAQSVDRARYTADLTAIAKERTPQNSQWQSVQDLCATRFAQYGFTVERRHYASGVNVVGVKPGTSATDKAHQIIVGAHYDSVANCPGADDNGSGVAGTLEVARVLGQASFPRTLTLMCWDEEESGYKGSTSTAKQSSQGHDIIDAVFDFEMIAFKNDAENSQQFPTGIELVAPQQAQWLKANKNRGNFIATFGNPGTENALNVFAVYAQKVGVLNLATGLTPLGMLNPLLGDLRRSDHGPYWTEGYPAVMVTDTANFRNPAYHCLNGTVDDLSQLNFEFATQVVKSVVGASAEMLGLPRDI</sequence>
<evidence type="ECO:0000256" key="1">
    <source>
        <dbReference type="SAM" id="MobiDB-lite"/>
    </source>
</evidence>
<dbReference type="EMBL" id="CP089983">
    <property type="protein sequence ID" value="WXB01884.1"/>
    <property type="molecule type" value="Genomic_DNA"/>
</dbReference>
<evidence type="ECO:0000259" key="2">
    <source>
        <dbReference type="Pfam" id="PF04389"/>
    </source>
</evidence>